<organism evidence="1 2">
    <name type="scientific">Macroventuria anomochaeta</name>
    <dbReference type="NCBI Taxonomy" id="301207"/>
    <lineage>
        <taxon>Eukaryota</taxon>
        <taxon>Fungi</taxon>
        <taxon>Dikarya</taxon>
        <taxon>Ascomycota</taxon>
        <taxon>Pezizomycotina</taxon>
        <taxon>Dothideomycetes</taxon>
        <taxon>Pleosporomycetidae</taxon>
        <taxon>Pleosporales</taxon>
        <taxon>Pleosporineae</taxon>
        <taxon>Didymellaceae</taxon>
        <taxon>Macroventuria</taxon>
    </lineage>
</organism>
<keyword evidence="2" id="KW-1185">Reference proteome</keyword>
<dbReference type="Proteomes" id="UP000799754">
    <property type="component" value="Unassembled WGS sequence"/>
</dbReference>
<gene>
    <name evidence="1" type="ORF">BU25DRAFT_462793</name>
</gene>
<protein>
    <submittedName>
        <fullName evidence="1">Oxidoreductase domain-containing protein</fullName>
    </submittedName>
</protein>
<accession>A0ACB6RNE7</accession>
<dbReference type="EMBL" id="MU006744">
    <property type="protein sequence ID" value="KAF2622462.1"/>
    <property type="molecule type" value="Genomic_DNA"/>
</dbReference>
<evidence type="ECO:0000313" key="2">
    <source>
        <dbReference type="Proteomes" id="UP000799754"/>
    </source>
</evidence>
<sequence length="342" mass="36031">MSATHRAAILHAPGQPLSIQDVETHHPKPNEVLIRNYALAIQPLDAKMFISNYGPAASLNFPAVLGSSGAGIVDKVGSKAMNLRVGDRVVFDTKAYVSPNANFQQGAWQELVICSAGTVAKQAVLTSFPLQTAVAALHVFLGMSAPPLTSSVSPSPGLKDEKVLIWGAGGAVGQYAVQYAASVGHTVICTASPRSTTYLTQLGASAVIDYKAADVLSQLCALGPFKYLMTASGDASSQQTIAELLRPSGGKFASVLPLSAGVELPSNVEVIYTAFSQAAQKDEYTEWRKWWYTSYLPSVLSSGSVSPVSYTHIEGGLSALQNASQDVFDGKVRGKVVISPQE</sequence>
<reference evidence="1" key="1">
    <citation type="journal article" date="2020" name="Stud. Mycol.">
        <title>101 Dothideomycetes genomes: a test case for predicting lifestyles and emergence of pathogens.</title>
        <authorList>
            <person name="Haridas S."/>
            <person name="Albert R."/>
            <person name="Binder M."/>
            <person name="Bloem J."/>
            <person name="Labutti K."/>
            <person name="Salamov A."/>
            <person name="Andreopoulos B."/>
            <person name="Baker S."/>
            <person name="Barry K."/>
            <person name="Bills G."/>
            <person name="Bluhm B."/>
            <person name="Cannon C."/>
            <person name="Castanera R."/>
            <person name="Culley D."/>
            <person name="Daum C."/>
            <person name="Ezra D."/>
            <person name="Gonzalez J."/>
            <person name="Henrissat B."/>
            <person name="Kuo A."/>
            <person name="Liang C."/>
            <person name="Lipzen A."/>
            <person name="Lutzoni F."/>
            <person name="Magnuson J."/>
            <person name="Mondo S."/>
            <person name="Nolan M."/>
            <person name="Ohm R."/>
            <person name="Pangilinan J."/>
            <person name="Park H.-J."/>
            <person name="Ramirez L."/>
            <person name="Alfaro M."/>
            <person name="Sun H."/>
            <person name="Tritt A."/>
            <person name="Yoshinaga Y."/>
            <person name="Zwiers L.-H."/>
            <person name="Turgeon B."/>
            <person name="Goodwin S."/>
            <person name="Spatafora J."/>
            <person name="Crous P."/>
            <person name="Grigoriev I."/>
        </authorList>
    </citation>
    <scope>NUCLEOTIDE SEQUENCE</scope>
    <source>
        <strain evidence="1">CBS 525.71</strain>
    </source>
</reference>
<evidence type="ECO:0000313" key="1">
    <source>
        <dbReference type="EMBL" id="KAF2622462.1"/>
    </source>
</evidence>
<name>A0ACB6RNE7_9PLEO</name>
<proteinExistence type="predicted"/>
<comment type="caution">
    <text evidence="1">The sequence shown here is derived from an EMBL/GenBank/DDBJ whole genome shotgun (WGS) entry which is preliminary data.</text>
</comment>